<name>A0A0E9RAP6_ANGAN</name>
<sequence>MTSSRLLVCMNAVSSSLSRFLSSRISWSARPSSNFFE</sequence>
<proteinExistence type="predicted"/>
<reference evidence="1" key="1">
    <citation type="submission" date="2014-11" db="EMBL/GenBank/DDBJ databases">
        <authorList>
            <person name="Amaro Gonzalez C."/>
        </authorList>
    </citation>
    <scope>NUCLEOTIDE SEQUENCE</scope>
</reference>
<protein>
    <submittedName>
        <fullName evidence="1">Uncharacterized protein</fullName>
    </submittedName>
</protein>
<dbReference type="AlphaFoldDB" id="A0A0E9RAP6"/>
<organism evidence="1">
    <name type="scientific">Anguilla anguilla</name>
    <name type="common">European freshwater eel</name>
    <name type="synonym">Muraena anguilla</name>
    <dbReference type="NCBI Taxonomy" id="7936"/>
    <lineage>
        <taxon>Eukaryota</taxon>
        <taxon>Metazoa</taxon>
        <taxon>Chordata</taxon>
        <taxon>Craniata</taxon>
        <taxon>Vertebrata</taxon>
        <taxon>Euteleostomi</taxon>
        <taxon>Actinopterygii</taxon>
        <taxon>Neopterygii</taxon>
        <taxon>Teleostei</taxon>
        <taxon>Anguilliformes</taxon>
        <taxon>Anguillidae</taxon>
        <taxon>Anguilla</taxon>
    </lineage>
</organism>
<dbReference type="EMBL" id="GBXM01082735">
    <property type="protein sequence ID" value="JAH25842.1"/>
    <property type="molecule type" value="Transcribed_RNA"/>
</dbReference>
<reference evidence="1" key="2">
    <citation type="journal article" date="2015" name="Fish Shellfish Immunol.">
        <title>Early steps in the European eel (Anguilla anguilla)-Vibrio vulnificus interaction in the gills: Role of the RtxA13 toxin.</title>
        <authorList>
            <person name="Callol A."/>
            <person name="Pajuelo D."/>
            <person name="Ebbesson L."/>
            <person name="Teles M."/>
            <person name="MacKenzie S."/>
            <person name="Amaro C."/>
        </authorList>
    </citation>
    <scope>NUCLEOTIDE SEQUENCE</scope>
</reference>
<evidence type="ECO:0000313" key="1">
    <source>
        <dbReference type="EMBL" id="JAH25842.1"/>
    </source>
</evidence>
<accession>A0A0E9RAP6</accession>